<name>A0A5P8KHG7_9ACTN</name>
<organism evidence="1 2">
    <name type="scientific">Streptomyces phaeolivaceus</name>
    <dbReference type="NCBI Taxonomy" id="2653200"/>
    <lineage>
        <taxon>Bacteria</taxon>
        <taxon>Bacillati</taxon>
        <taxon>Actinomycetota</taxon>
        <taxon>Actinomycetes</taxon>
        <taxon>Kitasatosporales</taxon>
        <taxon>Streptomycetaceae</taxon>
        <taxon>Streptomyces</taxon>
    </lineage>
</organism>
<proteinExistence type="predicted"/>
<sequence length="81" mass="9164">MCGGFEWDAEPGQVRHLAATEAAFWDTYDKALEHAASCLACRTRRDEDGVSQGMCSAGDRLLRDHRRARRRARTEARRDAV</sequence>
<reference evidence="1 2" key="1">
    <citation type="submission" date="2019-10" db="EMBL/GenBank/DDBJ databases">
        <title>Streptomyces sp. strain GY16 isolated from leaves of Broussonetia papyrifera.</title>
        <authorList>
            <person name="Mo P."/>
        </authorList>
    </citation>
    <scope>NUCLEOTIDE SEQUENCE [LARGE SCALE GENOMIC DNA]</scope>
    <source>
        <strain evidence="1 2">GY16</strain>
    </source>
</reference>
<keyword evidence="2" id="KW-1185">Reference proteome</keyword>
<gene>
    <name evidence="1" type="ORF">F9278_09560</name>
</gene>
<evidence type="ECO:0000313" key="2">
    <source>
        <dbReference type="Proteomes" id="UP000327294"/>
    </source>
</evidence>
<accession>A0A5P8KHG7</accession>
<dbReference type="EMBL" id="CP045096">
    <property type="protein sequence ID" value="QFR02455.1"/>
    <property type="molecule type" value="Genomic_DNA"/>
</dbReference>
<dbReference type="KEGG" id="sphv:F9278_09560"/>
<dbReference type="Proteomes" id="UP000327294">
    <property type="component" value="Chromosome"/>
</dbReference>
<protein>
    <submittedName>
        <fullName evidence="1">Uncharacterized protein</fullName>
    </submittedName>
</protein>
<dbReference type="AlphaFoldDB" id="A0A5P8KHG7"/>
<evidence type="ECO:0000313" key="1">
    <source>
        <dbReference type="EMBL" id="QFR02455.1"/>
    </source>
</evidence>